<sequence>MKESISLMDSFTLLRGQFPDAGIFERLPFVLVQDFSFISVKSAQTPGIG</sequence>
<evidence type="ECO:0000313" key="2">
    <source>
        <dbReference type="Proteomes" id="UP001280156"/>
    </source>
</evidence>
<name>A0ABU4YA09_9HYPH</name>
<proteinExistence type="predicted"/>
<protein>
    <submittedName>
        <fullName evidence="1">Uncharacterized protein</fullName>
    </submittedName>
</protein>
<evidence type="ECO:0000313" key="1">
    <source>
        <dbReference type="EMBL" id="MDX8483765.1"/>
    </source>
</evidence>
<comment type="caution">
    <text evidence="1">The sequence shown here is derived from an EMBL/GenBank/DDBJ whole genome shotgun (WGS) entry which is preliminary data.</text>
</comment>
<dbReference type="Proteomes" id="UP001280156">
    <property type="component" value="Unassembled WGS sequence"/>
</dbReference>
<dbReference type="RefSeq" id="WP_320294006.1">
    <property type="nucleotide sequence ID" value="NZ_JAVIIU010000002.1"/>
</dbReference>
<keyword evidence="2" id="KW-1185">Reference proteome</keyword>
<organism evidence="1 2">
    <name type="scientific">Mesorhizobium humile</name>
    <dbReference type="NCBI Taxonomy" id="3072313"/>
    <lineage>
        <taxon>Bacteria</taxon>
        <taxon>Pseudomonadati</taxon>
        <taxon>Pseudomonadota</taxon>
        <taxon>Alphaproteobacteria</taxon>
        <taxon>Hyphomicrobiales</taxon>
        <taxon>Phyllobacteriaceae</taxon>
        <taxon>Mesorhizobium</taxon>
    </lineage>
</organism>
<reference evidence="1 2" key="1">
    <citation type="submission" date="2023-08" db="EMBL/GenBank/DDBJ databases">
        <title>Implementing the SeqCode for naming new Mesorhizobium species isolated from Vachellia karroo root nodules.</title>
        <authorList>
            <person name="Van Lill M."/>
        </authorList>
    </citation>
    <scope>NUCLEOTIDE SEQUENCE [LARGE SCALE GENOMIC DNA]</scope>
    <source>
        <strain evidence="1 2">VK2B</strain>
    </source>
</reference>
<gene>
    <name evidence="1" type="ORF">RFM52_01055</name>
</gene>
<accession>A0ABU4YA09</accession>
<dbReference type="EMBL" id="JAVIIV010000001">
    <property type="protein sequence ID" value="MDX8483765.1"/>
    <property type="molecule type" value="Genomic_DNA"/>
</dbReference>